<proteinExistence type="predicted"/>
<dbReference type="Pfam" id="PF26639">
    <property type="entry name" value="Het-6_barrel"/>
    <property type="match status" value="1"/>
</dbReference>
<comment type="caution">
    <text evidence="2">The sequence shown here is derived from an EMBL/GenBank/DDBJ whole genome shotgun (WGS) entry which is preliminary data.</text>
</comment>
<organism evidence="2 3">
    <name type="scientific">Apiospora rasikravindrae</name>
    <dbReference type="NCBI Taxonomy" id="990691"/>
    <lineage>
        <taxon>Eukaryota</taxon>
        <taxon>Fungi</taxon>
        <taxon>Dikarya</taxon>
        <taxon>Ascomycota</taxon>
        <taxon>Pezizomycotina</taxon>
        <taxon>Sordariomycetes</taxon>
        <taxon>Xylariomycetidae</taxon>
        <taxon>Amphisphaeriales</taxon>
        <taxon>Apiosporaceae</taxon>
        <taxon>Apiospora</taxon>
    </lineage>
</organism>
<dbReference type="PANTHER" id="PTHR24148">
    <property type="entry name" value="ANKYRIN REPEAT DOMAIN-CONTAINING PROTEIN 39 HOMOLOG-RELATED"/>
    <property type="match status" value="1"/>
</dbReference>
<feature type="domain" description="Heterokaryon incompatibility" evidence="1">
    <location>
        <begin position="61"/>
        <end position="215"/>
    </location>
</feature>
<protein>
    <recommendedName>
        <fullName evidence="1">Heterokaryon incompatibility domain-containing protein</fullName>
    </recommendedName>
</protein>
<sequence length="609" mass="70088">MPQQQISESIKPPHWQPGHFQYEPLRGTYSARYLLLQPANITIEPLVCTLHSTHLNEFPTFEAISYVWGTPFKNQPMICNGKDISITANLSAALRQIRLANKPRTLWVDSICINQADPEEQGHQVSLMEEIYKKSNCTLICLGASDHDHATIVAGLVKDVDLRIQSVFGRADFDWSANSFPIPDNNDPLLSHGGWASFGVLLRQPWFKRGWVVQEAALSRDAVLQWAGTEINWSELVQAYIWYIRRALKLPSIEQLWLSDLHVQGFQCRRHREAITFRHEGANESLTLLEILDYARWLDITDPRDRIYAFLSLSNLNNEMPLLSVRPDYTVPYTYVYRDFALEYLRKFKDLDILHFVQNDDCTLKYGLASWIPRWDLRLYSSYTAALNNYSKSSRRIISRVAPPEITISEDQATLGLRTMFLDTVTFTGRTFGRNFTTPDDIASLWESISTRVTSFPYSCSAVRAFVSIFRCGVYRGRLKEWKALECAYMRMFQREIFQGDVAYNDAKSFHEMRMEDVNNRRFIVSSRGYYGLAPKAAQEGDFCCIIFGTRSPFIVRKTDTDGHYKLVGSVLILSKELDHNGYPGVLGSHGKCEDWAEWGLKEEDIYLC</sequence>
<evidence type="ECO:0000313" key="3">
    <source>
        <dbReference type="Proteomes" id="UP001444661"/>
    </source>
</evidence>
<keyword evidence="3" id="KW-1185">Reference proteome</keyword>
<dbReference type="PANTHER" id="PTHR24148:SF64">
    <property type="entry name" value="HETEROKARYON INCOMPATIBILITY DOMAIN-CONTAINING PROTEIN"/>
    <property type="match status" value="1"/>
</dbReference>
<accession>A0ABR1SW65</accession>
<name>A0ABR1SW65_9PEZI</name>
<gene>
    <name evidence="2" type="ORF">PG993_006978</name>
</gene>
<evidence type="ECO:0000259" key="1">
    <source>
        <dbReference type="Pfam" id="PF06985"/>
    </source>
</evidence>
<dbReference type="Pfam" id="PF06985">
    <property type="entry name" value="HET"/>
    <property type="match status" value="1"/>
</dbReference>
<evidence type="ECO:0000313" key="2">
    <source>
        <dbReference type="EMBL" id="KAK8038567.1"/>
    </source>
</evidence>
<dbReference type="EMBL" id="JAQQWK010000006">
    <property type="protein sequence ID" value="KAK8038567.1"/>
    <property type="molecule type" value="Genomic_DNA"/>
</dbReference>
<dbReference type="InterPro" id="IPR052895">
    <property type="entry name" value="HetReg/Transcr_Mod"/>
</dbReference>
<dbReference type="Proteomes" id="UP001444661">
    <property type="component" value="Unassembled WGS sequence"/>
</dbReference>
<reference evidence="2 3" key="1">
    <citation type="submission" date="2023-01" db="EMBL/GenBank/DDBJ databases">
        <title>Analysis of 21 Apiospora genomes using comparative genomics revels a genus with tremendous synthesis potential of carbohydrate active enzymes and secondary metabolites.</title>
        <authorList>
            <person name="Sorensen T."/>
        </authorList>
    </citation>
    <scope>NUCLEOTIDE SEQUENCE [LARGE SCALE GENOMIC DNA]</scope>
    <source>
        <strain evidence="2 3">CBS 33761</strain>
    </source>
</reference>
<dbReference type="InterPro" id="IPR010730">
    <property type="entry name" value="HET"/>
</dbReference>